<gene>
    <name evidence="1" type="ORF">CLAFUR5_02741</name>
</gene>
<sequence length="256" mass="29470">MAGHVETENLLRHPQELRDFIYTFAIESHWIPSPPPPTTRPPQTPPLLRRRTPQISSFAQVSKTLLAQNRKQSGLQADLNITIKNHAPTPIWTYLSYTLHPHDSLDTLHVNLHIHSSESFVRDESWPRPPSQIFHDLIDLLSRFVFLDTKLILFHNDHTPDTWPCTTHEIFRNFKTLSMLNTAYRYLGAVRASAANSRGGEEIHRTAEWELRPGGQSRYPGGSRFREAGWAVMSFRFVESWMGCYEECQSAEIEGV</sequence>
<protein>
    <submittedName>
        <fullName evidence="1">Uncharacterized protein</fullName>
    </submittedName>
</protein>
<dbReference type="KEGG" id="ffu:CLAFUR5_02741"/>
<keyword evidence="2" id="KW-1185">Reference proteome</keyword>
<dbReference type="GeneID" id="71982619"/>
<name>A0A9Q8L955_PASFU</name>
<dbReference type="AlphaFoldDB" id="A0A9Q8L955"/>
<accession>A0A9Q8L955</accession>
<dbReference type="OrthoDB" id="2823490at2759"/>
<evidence type="ECO:0000313" key="1">
    <source>
        <dbReference type="EMBL" id="UJO13075.1"/>
    </source>
</evidence>
<proteinExistence type="predicted"/>
<reference evidence="1" key="1">
    <citation type="submission" date="2021-12" db="EMBL/GenBank/DDBJ databases">
        <authorList>
            <person name="Zaccaron A."/>
            <person name="Stergiopoulos I."/>
        </authorList>
    </citation>
    <scope>NUCLEOTIDE SEQUENCE</scope>
    <source>
        <strain evidence="1">Race5_Kim</strain>
    </source>
</reference>
<dbReference type="EMBL" id="CP090164">
    <property type="protein sequence ID" value="UJO13075.1"/>
    <property type="molecule type" value="Genomic_DNA"/>
</dbReference>
<dbReference type="RefSeq" id="XP_047757441.1">
    <property type="nucleotide sequence ID" value="XM_047901889.1"/>
</dbReference>
<evidence type="ECO:0000313" key="2">
    <source>
        <dbReference type="Proteomes" id="UP000756132"/>
    </source>
</evidence>
<dbReference type="Proteomes" id="UP000756132">
    <property type="component" value="Chromosome 2"/>
</dbReference>
<organism evidence="1 2">
    <name type="scientific">Passalora fulva</name>
    <name type="common">Tomato leaf mold</name>
    <name type="synonym">Cladosporium fulvum</name>
    <dbReference type="NCBI Taxonomy" id="5499"/>
    <lineage>
        <taxon>Eukaryota</taxon>
        <taxon>Fungi</taxon>
        <taxon>Dikarya</taxon>
        <taxon>Ascomycota</taxon>
        <taxon>Pezizomycotina</taxon>
        <taxon>Dothideomycetes</taxon>
        <taxon>Dothideomycetidae</taxon>
        <taxon>Mycosphaerellales</taxon>
        <taxon>Mycosphaerellaceae</taxon>
        <taxon>Fulvia</taxon>
    </lineage>
</organism>
<reference evidence="1" key="2">
    <citation type="journal article" date="2022" name="Microb. Genom.">
        <title>A chromosome-scale genome assembly of the tomato pathogen Cladosporium fulvum reveals a compartmentalized genome architecture and the presence of a dispensable chromosome.</title>
        <authorList>
            <person name="Zaccaron A.Z."/>
            <person name="Chen L.H."/>
            <person name="Samaras A."/>
            <person name="Stergiopoulos I."/>
        </authorList>
    </citation>
    <scope>NUCLEOTIDE SEQUENCE</scope>
    <source>
        <strain evidence="1">Race5_Kim</strain>
    </source>
</reference>